<protein>
    <submittedName>
        <fullName evidence="2">Homeodomain-interacting protein kinase 4-like</fullName>
    </submittedName>
</protein>
<keyword evidence="1" id="KW-1185">Reference proteome</keyword>
<sequence>MFSSQAKPGRILQTPQYRYHSLAPFNVKEHGLLRFRMVSSPLFKGRQPPSEKPFRPLVPDLFFLQTSFRPEQNNVGTPFCEAVDLGAGCVMGIMMFGFELFPTTTDYDALLFIIDLLGPPPQHLMKAAQKSKVCFKKTDCGQWRLKTPEEYWGPDLSSHDDRKYTFRSLDEGKMLCLEQDNVTEADERRECMELLKETGRVG</sequence>
<dbReference type="GeneID" id="115006059"/>
<organism evidence="1 2">
    <name type="scientific">Cottoperca gobio</name>
    <name type="common">Frogmouth</name>
    <name type="synonym">Aphritis gobio</name>
    <dbReference type="NCBI Taxonomy" id="56716"/>
    <lineage>
        <taxon>Eukaryota</taxon>
        <taxon>Metazoa</taxon>
        <taxon>Chordata</taxon>
        <taxon>Craniata</taxon>
        <taxon>Vertebrata</taxon>
        <taxon>Euteleostomi</taxon>
        <taxon>Actinopterygii</taxon>
        <taxon>Neopterygii</taxon>
        <taxon>Teleostei</taxon>
        <taxon>Neoteleostei</taxon>
        <taxon>Acanthomorphata</taxon>
        <taxon>Eupercaria</taxon>
        <taxon>Perciformes</taxon>
        <taxon>Notothenioidei</taxon>
        <taxon>Bovichtidae</taxon>
        <taxon>Cottoperca</taxon>
    </lineage>
</organism>
<dbReference type="InterPro" id="IPR011009">
    <property type="entry name" value="Kinase-like_dom_sf"/>
</dbReference>
<dbReference type="RefSeq" id="XP_029283944.1">
    <property type="nucleotide sequence ID" value="XM_029428084.1"/>
</dbReference>
<dbReference type="AlphaFoldDB" id="A0A6J2PEX4"/>
<dbReference type="InParanoid" id="A0A6J2PEX4"/>
<accession>A0A6J2PEX4</accession>
<dbReference type="OrthoDB" id="437530at2759"/>
<evidence type="ECO:0000313" key="1">
    <source>
        <dbReference type="Proteomes" id="UP000504630"/>
    </source>
</evidence>
<dbReference type="KEGG" id="cgob:115006059"/>
<reference evidence="2" key="1">
    <citation type="submission" date="2025-08" db="UniProtKB">
        <authorList>
            <consortium name="RefSeq"/>
        </authorList>
    </citation>
    <scope>IDENTIFICATION</scope>
</reference>
<proteinExistence type="predicted"/>
<dbReference type="Proteomes" id="UP000504630">
    <property type="component" value="Unplaced"/>
</dbReference>
<dbReference type="Gene3D" id="1.10.510.10">
    <property type="entry name" value="Transferase(Phosphotransferase) domain 1"/>
    <property type="match status" value="1"/>
</dbReference>
<evidence type="ECO:0000313" key="2">
    <source>
        <dbReference type="RefSeq" id="XP_029283944.1"/>
    </source>
</evidence>
<dbReference type="SUPFAM" id="SSF56112">
    <property type="entry name" value="Protein kinase-like (PK-like)"/>
    <property type="match status" value="1"/>
</dbReference>
<name>A0A6J2PEX4_COTGO</name>
<gene>
    <name evidence="2" type="primary">LOC115006059</name>
</gene>